<comment type="caution">
    <text evidence="13">The sequence shown here is derived from an EMBL/GenBank/DDBJ whole genome shotgun (WGS) entry which is preliminary data.</text>
</comment>
<evidence type="ECO:0000256" key="7">
    <source>
        <dbReference type="ARBA" id="ARBA00022840"/>
    </source>
</evidence>
<dbReference type="Gene3D" id="3.90.1300.10">
    <property type="entry name" value="Amidase signature (AS) domain"/>
    <property type="match status" value="1"/>
</dbReference>
<feature type="region of interest" description="Disordered" evidence="11">
    <location>
        <begin position="128"/>
        <end position="153"/>
    </location>
</feature>
<evidence type="ECO:0000256" key="6">
    <source>
        <dbReference type="ARBA" id="ARBA00022741"/>
    </source>
</evidence>
<dbReference type="GO" id="GO:0006412">
    <property type="term" value="P:translation"/>
    <property type="evidence" value="ECO:0007669"/>
    <property type="project" value="UniProtKB-UniRule"/>
</dbReference>
<dbReference type="GO" id="GO:0005524">
    <property type="term" value="F:ATP binding"/>
    <property type="evidence" value="ECO:0007669"/>
    <property type="project" value="UniProtKB-KW"/>
</dbReference>
<comment type="catalytic activity">
    <reaction evidence="9 10">
        <text>L-glutamyl-tRNA(Gln) + L-glutamine + ATP + H2O = L-glutaminyl-tRNA(Gln) + L-glutamate + ADP + phosphate + H(+)</text>
        <dbReference type="Rhea" id="RHEA:17521"/>
        <dbReference type="Rhea" id="RHEA-COMP:9681"/>
        <dbReference type="Rhea" id="RHEA-COMP:9684"/>
        <dbReference type="ChEBI" id="CHEBI:15377"/>
        <dbReference type="ChEBI" id="CHEBI:15378"/>
        <dbReference type="ChEBI" id="CHEBI:29985"/>
        <dbReference type="ChEBI" id="CHEBI:30616"/>
        <dbReference type="ChEBI" id="CHEBI:43474"/>
        <dbReference type="ChEBI" id="CHEBI:58359"/>
        <dbReference type="ChEBI" id="CHEBI:78520"/>
        <dbReference type="ChEBI" id="CHEBI:78521"/>
        <dbReference type="ChEBI" id="CHEBI:456216"/>
        <dbReference type="EC" id="6.3.5.7"/>
    </reaction>
</comment>
<dbReference type="InterPro" id="IPR004412">
    <property type="entry name" value="GatA"/>
</dbReference>
<dbReference type="EC" id="6.3.5.7" evidence="3 10"/>
<dbReference type="PROSITE" id="PS00571">
    <property type="entry name" value="AMIDASES"/>
    <property type="match status" value="1"/>
</dbReference>
<dbReference type="GO" id="GO:0050567">
    <property type="term" value="F:glutaminyl-tRNA synthase (glutamine-hydrolyzing) activity"/>
    <property type="evidence" value="ECO:0007669"/>
    <property type="project" value="UniProtKB-UniRule"/>
</dbReference>
<sequence length="472" mass="49739">MSLSTQSISSLRSQLVSGDIQPSDILDSLASSIEEKNGSVGAYLSHDLDTAKKEANQADLSLPLGGIPIAIKDNINVKGQPCSCGSKFLDGAYNAPYDATVIARLREAGAVPFGRANMDEFAMGSTTENSALGKTSNPHDVTRTPGGSSGGSAAAVASHTAIAALGSDTGGSIRQPASHCGVVGLKPSYGRVSRYGLVAFASSLDQIGPLTHTVEDAALMLNAISGYDAADSTSSDHDVPDFTQGLDQGVAGMKLGLPKEYFGEGIDPEVRKTVDASIAKLEAQGAELVEISLPNTEYAVATYYIIAPAEASSNLSRFDGVRYGNRVEQPEDVLDLYRRSREQGFGPEVKRRIILGTYVLSSGYYDAYYNRAQKVRTLIRQDFENAYQKVDAILSPVAPSAAPLLGADKDNPLQQYLADIYTISANLAGICGISVPAGTVTSENNTQLPVGLQILGPHMGEQKLLQIARAAE</sequence>
<comment type="subunit">
    <text evidence="2 10">Heterotrimer of A, B and C subunits.</text>
</comment>
<name>A0AAE2SBZ5_9BACT</name>
<dbReference type="RefSeq" id="WP_309489680.1">
    <property type="nucleotide sequence ID" value="NZ_JAENIG010000005.1"/>
</dbReference>
<keyword evidence="7 10" id="KW-0067">ATP-binding</keyword>
<feature type="active site" description="Acyl-ester intermediate" evidence="10">
    <location>
        <position position="172"/>
    </location>
</feature>
<evidence type="ECO:0000256" key="1">
    <source>
        <dbReference type="ARBA" id="ARBA00008069"/>
    </source>
</evidence>
<dbReference type="Pfam" id="PF01425">
    <property type="entry name" value="Amidase"/>
    <property type="match status" value="1"/>
</dbReference>
<evidence type="ECO:0000256" key="10">
    <source>
        <dbReference type="HAMAP-Rule" id="MF_00120"/>
    </source>
</evidence>
<dbReference type="InterPro" id="IPR000120">
    <property type="entry name" value="Amidase"/>
</dbReference>
<feature type="domain" description="Amidase" evidence="12">
    <location>
        <begin position="25"/>
        <end position="465"/>
    </location>
</feature>
<dbReference type="InterPro" id="IPR036928">
    <property type="entry name" value="AS_sf"/>
</dbReference>
<dbReference type="EMBL" id="JAENIG010000005">
    <property type="protein sequence ID" value="MBK1855068.1"/>
    <property type="molecule type" value="Genomic_DNA"/>
</dbReference>
<evidence type="ECO:0000256" key="4">
    <source>
        <dbReference type="ARBA" id="ARBA00014428"/>
    </source>
</evidence>
<reference evidence="13" key="1">
    <citation type="submission" date="2021-01" db="EMBL/GenBank/DDBJ databases">
        <title>Modified the classification status of verrucomicrobia.</title>
        <authorList>
            <person name="Feng X."/>
        </authorList>
    </citation>
    <scope>NUCLEOTIDE SEQUENCE</scope>
    <source>
        <strain evidence="13">5K15</strain>
    </source>
</reference>
<dbReference type="PANTHER" id="PTHR11895:SF151">
    <property type="entry name" value="GLUTAMYL-TRNA(GLN) AMIDOTRANSFERASE SUBUNIT A"/>
    <property type="match status" value="1"/>
</dbReference>
<dbReference type="InterPro" id="IPR020556">
    <property type="entry name" value="Amidase_CS"/>
</dbReference>
<proteinExistence type="inferred from homology"/>
<dbReference type="AlphaFoldDB" id="A0AAE2SBZ5"/>
<gene>
    <name evidence="10 13" type="primary">gatA</name>
    <name evidence="13" type="ORF">JIN83_08860</name>
</gene>
<evidence type="ECO:0000313" key="14">
    <source>
        <dbReference type="Proteomes" id="UP000634206"/>
    </source>
</evidence>
<evidence type="ECO:0000259" key="12">
    <source>
        <dbReference type="Pfam" id="PF01425"/>
    </source>
</evidence>
<evidence type="ECO:0000313" key="13">
    <source>
        <dbReference type="EMBL" id="MBK1855068.1"/>
    </source>
</evidence>
<evidence type="ECO:0000256" key="5">
    <source>
        <dbReference type="ARBA" id="ARBA00022598"/>
    </source>
</evidence>
<evidence type="ECO:0000256" key="8">
    <source>
        <dbReference type="ARBA" id="ARBA00022917"/>
    </source>
</evidence>
<dbReference type="HAMAP" id="MF_00120">
    <property type="entry name" value="GatA"/>
    <property type="match status" value="1"/>
</dbReference>
<evidence type="ECO:0000256" key="11">
    <source>
        <dbReference type="SAM" id="MobiDB-lite"/>
    </source>
</evidence>
<protein>
    <recommendedName>
        <fullName evidence="4 10">Glutamyl-tRNA(Gln) amidotransferase subunit A</fullName>
        <shortName evidence="10">Glu-ADT subunit A</shortName>
        <ecNumber evidence="3 10">6.3.5.7</ecNumber>
    </recommendedName>
</protein>
<evidence type="ECO:0000256" key="3">
    <source>
        <dbReference type="ARBA" id="ARBA00012739"/>
    </source>
</evidence>
<accession>A0AAE2SBZ5</accession>
<evidence type="ECO:0000256" key="9">
    <source>
        <dbReference type="ARBA" id="ARBA00047407"/>
    </source>
</evidence>
<dbReference type="Proteomes" id="UP000634206">
    <property type="component" value="Unassembled WGS sequence"/>
</dbReference>
<keyword evidence="6 10" id="KW-0547">Nucleotide-binding</keyword>
<comment type="similarity">
    <text evidence="1 10">Belongs to the amidase family. GatA subfamily.</text>
</comment>
<organism evidence="13 14">
    <name type="scientific">Oceaniferula flava</name>
    <dbReference type="NCBI Taxonomy" id="2800421"/>
    <lineage>
        <taxon>Bacteria</taxon>
        <taxon>Pseudomonadati</taxon>
        <taxon>Verrucomicrobiota</taxon>
        <taxon>Verrucomicrobiia</taxon>
        <taxon>Verrucomicrobiales</taxon>
        <taxon>Verrucomicrobiaceae</taxon>
        <taxon>Oceaniferula</taxon>
    </lineage>
</organism>
<dbReference type="NCBIfam" id="TIGR00132">
    <property type="entry name" value="gatA"/>
    <property type="match status" value="1"/>
</dbReference>
<keyword evidence="5 10" id="KW-0436">Ligase</keyword>
<dbReference type="PANTHER" id="PTHR11895">
    <property type="entry name" value="TRANSAMIDASE"/>
    <property type="match status" value="1"/>
</dbReference>
<feature type="compositionally biased region" description="Polar residues" evidence="11">
    <location>
        <begin position="128"/>
        <end position="139"/>
    </location>
</feature>
<feature type="active site" description="Charge relay system" evidence="10">
    <location>
        <position position="72"/>
    </location>
</feature>
<feature type="active site" description="Charge relay system" evidence="10">
    <location>
        <position position="148"/>
    </location>
</feature>
<dbReference type="InterPro" id="IPR023631">
    <property type="entry name" value="Amidase_dom"/>
</dbReference>
<keyword evidence="14" id="KW-1185">Reference proteome</keyword>
<keyword evidence="8 10" id="KW-0648">Protein biosynthesis</keyword>
<dbReference type="GO" id="GO:0030956">
    <property type="term" value="C:glutamyl-tRNA(Gln) amidotransferase complex"/>
    <property type="evidence" value="ECO:0007669"/>
    <property type="project" value="InterPro"/>
</dbReference>
<dbReference type="SUPFAM" id="SSF75304">
    <property type="entry name" value="Amidase signature (AS) enzymes"/>
    <property type="match status" value="1"/>
</dbReference>
<comment type="function">
    <text evidence="10">Allows the formation of correctly charged Gln-tRNA(Gln) through the transamidation of misacylated Glu-tRNA(Gln) in organisms which lack glutaminyl-tRNA synthetase. The reaction takes place in the presence of glutamine and ATP through an activated gamma-phospho-Glu-tRNA(Gln).</text>
</comment>
<evidence type="ECO:0000256" key="2">
    <source>
        <dbReference type="ARBA" id="ARBA00011123"/>
    </source>
</evidence>